<dbReference type="InterPro" id="IPR044857">
    <property type="entry name" value="T7SS_EccB_R1"/>
</dbReference>
<dbReference type="GO" id="GO:0005576">
    <property type="term" value="C:extracellular region"/>
    <property type="evidence" value="ECO:0007669"/>
    <property type="project" value="TreeGrafter"/>
</dbReference>
<organism evidence="2 3">
    <name type="scientific">Kribbella pittospori</name>
    <dbReference type="NCBI Taxonomy" id="722689"/>
    <lineage>
        <taxon>Bacteria</taxon>
        <taxon>Bacillati</taxon>
        <taxon>Actinomycetota</taxon>
        <taxon>Actinomycetes</taxon>
        <taxon>Propionibacteriales</taxon>
        <taxon>Kribbellaceae</taxon>
        <taxon>Kribbella</taxon>
    </lineage>
</organism>
<dbReference type="PANTHER" id="PTHR40765:SF2">
    <property type="entry name" value="ESX-2 SECRETION SYSTEM ATPASE ECCB2"/>
    <property type="match status" value="1"/>
</dbReference>
<accession>A0A4R0KFE4</accession>
<keyword evidence="1" id="KW-1133">Transmembrane helix</keyword>
<keyword evidence="1" id="KW-0812">Transmembrane</keyword>
<dbReference type="InterPro" id="IPR007795">
    <property type="entry name" value="T7SS_EccB"/>
</dbReference>
<dbReference type="AlphaFoldDB" id="A0A4R0KFE4"/>
<feature type="transmembrane region" description="Helical" evidence="1">
    <location>
        <begin position="38"/>
        <end position="62"/>
    </location>
</feature>
<evidence type="ECO:0000256" key="1">
    <source>
        <dbReference type="SAM" id="Phobius"/>
    </source>
</evidence>
<dbReference type="Gene3D" id="3.30.2390.20">
    <property type="entry name" value="Type VII secretion system EccB, repeat 1 domain"/>
    <property type="match status" value="1"/>
</dbReference>
<dbReference type="RefSeq" id="WP_131361667.1">
    <property type="nucleotide sequence ID" value="NZ_SJKB01000009.1"/>
</dbReference>
<dbReference type="OrthoDB" id="3847604at2"/>
<dbReference type="NCBIfam" id="TIGR03919">
    <property type="entry name" value="T7SS_EccB"/>
    <property type="match status" value="1"/>
</dbReference>
<evidence type="ECO:0000313" key="2">
    <source>
        <dbReference type="EMBL" id="TCC58277.1"/>
    </source>
</evidence>
<name>A0A4R0KFE4_9ACTN</name>
<dbReference type="Proteomes" id="UP000291144">
    <property type="component" value="Unassembled WGS sequence"/>
</dbReference>
<protein>
    <submittedName>
        <fullName evidence="2">Type VII secretion protein EccB</fullName>
    </submittedName>
</protein>
<proteinExistence type="predicted"/>
<keyword evidence="1" id="KW-0472">Membrane</keyword>
<gene>
    <name evidence="2" type="primary">eccB</name>
    <name evidence="2" type="ORF">E0H73_28605</name>
</gene>
<sequence>MATRREQLQSHQFLVQRVVSALILRESDPEQPPFRRPLGAAFASIGLALLVLAGFTVFGVIVPGGKNAWRSGESIIVEKETGTRFVYVDGRLHPVTNYVSALLAKGSFAKLMSVSAASLAGVPRGPRIGIPDAPDSLPSAKGLLGGPWSLCSEPGRDSSGTAVDESVLLVDQVPAAGHEADDQAVLVAVGETGDQYLLWNGYKHQIRGADIVTVGLALRSEPWATVGVELVDGLPAGAPLRPIQVTGLGLPSKAVPGNRSLRNGHLLVAQTSDGVRQYYLVEADRLRPITPLQYDIQRAYAPTATAYNGKQPVALPVGLVAAGQAKQAAAPSTAPDQLPAQRPEFVGPRTNGSTLCATFAPGATVPSLSVDVVMPPRDALRTTAARTGRGTPLAHRVVVPPGHAALVEAMPSSQAPAGTVMLISDQGIAYPLAGPEVQKTLGYDGVQPVRMPSGLVARIPLGSGLDPKAAAVQPAGPAFR</sequence>
<evidence type="ECO:0000313" key="3">
    <source>
        <dbReference type="Proteomes" id="UP000291144"/>
    </source>
</evidence>
<reference evidence="2 3" key="1">
    <citation type="submission" date="2019-02" db="EMBL/GenBank/DDBJ databases">
        <title>Kribbella capetownensis sp. nov. and Kribbella speibonae sp. nov., isolated from soil.</title>
        <authorList>
            <person name="Curtis S.M."/>
            <person name="Norton I."/>
            <person name="Everest G.J."/>
            <person name="Meyers P.R."/>
        </authorList>
    </citation>
    <scope>NUCLEOTIDE SEQUENCE [LARGE SCALE GENOMIC DNA]</scope>
    <source>
        <strain evidence="2 3">NRRL B-24813</strain>
    </source>
</reference>
<dbReference type="Pfam" id="PF05108">
    <property type="entry name" value="T7SS_ESX1_EccB"/>
    <property type="match status" value="1"/>
</dbReference>
<keyword evidence="3" id="KW-1185">Reference proteome</keyword>
<dbReference type="EMBL" id="SJKB01000009">
    <property type="protein sequence ID" value="TCC58277.1"/>
    <property type="molecule type" value="Genomic_DNA"/>
</dbReference>
<comment type="caution">
    <text evidence="2">The sequence shown here is derived from an EMBL/GenBank/DDBJ whole genome shotgun (WGS) entry which is preliminary data.</text>
</comment>
<dbReference type="PANTHER" id="PTHR40765">
    <property type="entry name" value="ESX-2 SECRETION SYSTEM ATPASE ECCB2"/>
    <property type="match status" value="1"/>
</dbReference>